<sequence>MKTQYIKSLLVVAVATFTFSCGEDFLEETPTQYVSISDVGETGEIYPGILAGTLSGLFNSMYTTGTGGTTDHADFGQKGNDIYSDFLSGDLALTANGYNRYSSFAPLLVTVDNTYTRANYSAWRYYYRIIGSANKIIDALGGNDATITDSNKTTMGQAKAMRAYAYFYLTQLYIPEYTPTSKVLPLYINTDGDALEQSETQVVYAQMIDDLEQAATLLEGYSRAELFEVNEDVANTLLAYVYGSMDTNATDILARDLAEKVIANSGLPITTKAETIGGFNSVETPSWLWGADITTDTGLDLISWWGQMDIYTYSYQWAGDKKAIDQGLYDQIKDTDQRKIQFATQADIDDEVNQLQDSDILIPFKKFYNAARVRGGQRVIEDDYIYMRIDELYMLSAEMNAKIGAEEDAKTRLKQILAERFDSAADYAYVDTLTGQALIDEIYLQTRIEFFAEGKSLLALKRNKANVVRGTNHLYLAGEVIPYNDDRLTLEIPLLEVQNNPFIN</sequence>
<dbReference type="PROSITE" id="PS51257">
    <property type="entry name" value="PROKAR_LIPOPROTEIN"/>
    <property type="match status" value="1"/>
</dbReference>
<dbReference type="SUPFAM" id="SSF48452">
    <property type="entry name" value="TPR-like"/>
    <property type="match status" value="1"/>
</dbReference>
<evidence type="ECO:0000256" key="1">
    <source>
        <dbReference type="ARBA" id="ARBA00004442"/>
    </source>
</evidence>
<evidence type="ECO:0000256" key="3">
    <source>
        <dbReference type="ARBA" id="ARBA00022729"/>
    </source>
</evidence>
<protein>
    <submittedName>
        <fullName evidence="9">SusD-like starch-binding protein associating with outer membrane</fullName>
    </submittedName>
</protein>
<keyword evidence="10" id="KW-1185">Reference proteome</keyword>
<evidence type="ECO:0000259" key="7">
    <source>
        <dbReference type="Pfam" id="PF07980"/>
    </source>
</evidence>
<dbReference type="GO" id="GO:0009279">
    <property type="term" value="C:cell outer membrane"/>
    <property type="evidence" value="ECO:0007669"/>
    <property type="project" value="UniProtKB-SubCell"/>
</dbReference>
<dbReference type="Pfam" id="PF07980">
    <property type="entry name" value="SusD_RagB"/>
    <property type="match status" value="1"/>
</dbReference>
<evidence type="ECO:0000256" key="6">
    <source>
        <dbReference type="SAM" id="SignalP"/>
    </source>
</evidence>
<dbReference type="Proteomes" id="UP000294824">
    <property type="component" value="Unassembled WGS sequence"/>
</dbReference>
<evidence type="ECO:0000259" key="8">
    <source>
        <dbReference type="Pfam" id="PF14322"/>
    </source>
</evidence>
<reference evidence="9 10" key="1">
    <citation type="submission" date="2019-03" db="EMBL/GenBank/DDBJ databases">
        <title>Genomic Encyclopedia of Type Strains, Phase III (KMG-III): the genomes of soil and plant-associated and newly described type strains.</title>
        <authorList>
            <person name="Whitman W."/>
        </authorList>
    </citation>
    <scope>NUCLEOTIDE SEQUENCE [LARGE SCALE GENOMIC DNA]</scope>
    <source>
        <strain evidence="9 10">CECT 8301</strain>
    </source>
</reference>
<name>A0A4R8M7P0_9FLAO</name>
<organism evidence="9 10">
    <name type="scientific">Algibacter lectus</name>
    <dbReference type="NCBI Taxonomy" id="221126"/>
    <lineage>
        <taxon>Bacteria</taxon>
        <taxon>Pseudomonadati</taxon>
        <taxon>Bacteroidota</taxon>
        <taxon>Flavobacteriia</taxon>
        <taxon>Flavobacteriales</taxon>
        <taxon>Flavobacteriaceae</taxon>
        <taxon>Algibacter</taxon>
    </lineage>
</organism>
<evidence type="ECO:0000313" key="9">
    <source>
        <dbReference type="EMBL" id="TDY60037.1"/>
    </source>
</evidence>
<evidence type="ECO:0000256" key="5">
    <source>
        <dbReference type="ARBA" id="ARBA00023237"/>
    </source>
</evidence>
<gene>
    <name evidence="9" type="ORF">DFQ06_3652</name>
</gene>
<feature type="domain" description="SusD-like N-terminal" evidence="8">
    <location>
        <begin position="115"/>
        <end position="242"/>
    </location>
</feature>
<keyword evidence="4" id="KW-0472">Membrane</keyword>
<accession>A0A4R8M7P0</accession>
<keyword evidence="5" id="KW-0998">Cell outer membrane</keyword>
<evidence type="ECO:0000313" key="10">
    <source>
        <dbReference type="Proteomes" id="UP000294824"/>
    </source>
</evidence>
<dbReference type="AlphaFoldDB" id="A0A4R8M7P0"/>
<dbReference type="InterPro" id="IPR011990">
    <property type="entry name" value="TPR-like_helical_dom_sf"/>
</dbReference>
<keyword evidence="3 6" id="KW-0732">Signal</keyword>
<feature type="chain" id="PRO_5020327555" evidence="6">
    <location>
        <begin position="23"/>
        <end position="504"/>
    </location>
</feature>
<comment type="subcellular location">
    <subcellularLocation>
        <location evidence="1">Cell outer membrane</location>
    </subcellularLocation>
</comment>
<comment type="caution">
    <text evidence="9">The sequence shown here is derived from an EMBL/GenBank/DDBJ whole genome shotgun (WGS) entry which is preliminary data.</text>
</comment>
<feature type="signal peptide" evidence="6">
    <location>
        <begin position="1"/>
        <end position="22"/>
    </location>
</feature>
<evidence type="ECO:0000256" key="2">
    <source>
        <dbReference type="ARBA" id="ARBA00006275"/>
    </source>
</evidence>
<evidence type="ECO:0000256" key="4">
    <source>
        <dbReference type="ARBA" id="ARBA00023136"/>
    </source>
</evidence>
<dbReference type="Pfam" id="PF14322">
    <property type="entry name" value="SusD-like_3"/>
    <property type="match status" value="1"/>
</dbReference>
<proteinExistence type="inferred from homology"/>
<dbReference type="InterPro" id="IPR012944">
    <property type="entry name" value="SusD_RagB_dom"/>
</dbReference>
<dbReference type="InterPro" id="IPR033985">
    <property type="entry name" value="SusD-like_N"/>
</dbReference>
<dbReference type="EMBL" id="SORL01000013">
    <property type="protein sequence ID" value="TDY60037.1"/>
    <property type="molecule type" value="Genomic_DNA"/>
</dbReference>
<comment type="similarity">
    <text evidence="2">Belongs to the SusD family.</text>
</comment>
<dbReference type="RefSeq" id="WP_133969161.1">
    <property type="nucleotide sequence ID" value="NZ_SORL01000013.1"/>
</dbReference>
<feature type="domain" description="RagB/SusD" evidence="7">
    <location>
        <begin position="353"/>
        <end position="464"/>
    </location>
</feature>
<dbReference type="Gene3D" id="1.25.40.390">
    <property type="match status" value="1"/>
</dbReference>